<keyword evidence="1" id="KW-0732">Signal</keyword>
<dbReference type="GeneID" id="14917722"/>
<dbReference type="RefSeq" id="XP_004339021.1">
    <property type="nucleotide sequence ID" value="XM_004338973.1"/>
</dbReference>
<proteinExistence type="predicted"/>
<reference evidence="2 3" key="1">
    <citation type="journal article" date="2013" name="Genome Biol.">
        <title>Genome of Acanthamoeba castellanii highlights extensive lateral gene transfer and early evolution of tyrosine kinase signaling.</title>
        <authorList>
            <person name="Clarke M."/>
            <person name="Lohan A.J."/>
            <person name="Liu B."/>
            <person name="Lagkouvardos I."/>
            <person name="Roy S."/>
            <person name="Zafar N."/>
            <person name="Bertelli C."/>
            <person name="Schilde C."/>
            <person name="Kianianmomeni A."/>
            <person name="Burglin T.R."/>
            <person name="Frech C."/>
            <person name="Turcotte B."/>
            <person name="Kopec K.O."/>
            <person name="Synnott J.M."/>
            <person name="Choo C."/>
            <person name="Paponov I."/>
            <person name="Finkler A."/>
            <person name="Soon Heng Tan C."/>
            <person name="Hutchins A.P."/>
            <person name="Weinmeier T."/>
            <person name="Rattei T."/>
            <person name="Chu J.S."/>
            <person name="Gimenez G."/>
            <person name="Irimia M."/>
            <person name="Rigden D.J."/>
            <person name="Fitzpatrick D.A."/>
            <person name="Lorenzo-Morales J."/>
            <person name="Bateman A."/>
            <person name="Chiu C.H."/>
            <person name="Tang P."/>
            <person name="Hegemann P."/>
            <person name="Fromm H."/>
            <person name="Raoult D."/>
            <person name="Greub G."/>
            <person name="Miranda-Saavedra D."/>
            <person name="Chen N."/>
            <person name="Nash P."/>
            <person name="Ginger M.L."/>
            <person name="Horn M."/>
            <person name="Schaap P."/>
            <person name="Caler L."/>
            <person name="Loftus B."/>
        </authorList>
    </citation>
    <scope>NUCLEOTIDE SEQUENCE [LARGE SCALE GENOMIC DNA]</scope>
    <source>
        <strain evidence="2 3">Neff</strain>
    </source>
</reference>
<evidence type="ECO:0000313" key="3">
    <source>
        <dbReference type="Proteomes" id="UP000011083"/>
    </source>
</evidence>
<dbReference type="KEGG" id="acan:ACA1_002500"/>
<evidence type="ECO:0000256" key="1">
    <source>
        <dbReference type="SAM" id="SignalP"/>
    </source>
</evidence>
<keyword evidence="3" id="KW-1185">Reference proteome</keyword>
<protein>
    <submittedName>
        <fullName evidence="2">Uncharacterized protein</fullName>
    </submittedName>
</protein>
<gene>
    <name evidence="2" type="ORF">ACA1_002500</name>
</gene>
<name>L8GWP6_ACACF</name>
<dbReference type="Proteomes" id="UP000011083">
    <property type="component" value="Unassembled WGS sequence"/>
</dbReference>
<dbReference type="EMBL" id="KB007977">
    <property type="protein sequence ID" value="ELR17008.1"/>
    <property type="molecule type" value="Genomic_DNA"/>
</dbReference>
<feature type="chain" id="PRO_5003990164" evidence="1">
    <location>
        <begin position="22"/>
        <end position="500"/>
    </location>
</feature>
<accession>L8GWP6</accession>
<feature type="signal peptide" evidence="1">
    <location>
        <begin position="1"/>
        <end position="21"/>
    </location>
</feature>
<dbReference type="VEuPathDB" id="AmoebaDB:ACA1_002500"/>
<evidence type="ECO:0000313" key="2">
    <source>
        <dbReference type="EMBL" id="ELR17008.1"/>
    </source>
</evidence>
<sequence>MKAAVLLALVAFMLMCAVSEARPRTALRAGHKIDWSKVDTQLMDAKFGRKLADQPAKRSADAPSGSSLWEVIPGRYPKTQSLPDVLAQVPNTPEGRKFVQDLANTIFTKFGIWVPSFVVDLFFEDSSYFLNYLKFTGWELYDGIAAINFAYQMGWITSNASNADTLPQGFNLDNYASAPINVSNYIPAEPVELFPDLWKGFYRGNASEEQLKAEIVFALTLNQLANNSHKRESDPSTYFTLYNGNKIASIRDLLGALAANGHSIKCYLTYRAVDFFGLLTRDSQGQFKEVPAPVFMDTEVTSLSGESAVTTAIHDELVIEIRSGPNTKGTPFNIDILWYEGDDGIGFFAGSLYDYASWVGAVNTQHMEGKQAIDYLHLAGVFSDTLIQTALTFNLYDLGYGATGVDSIAVIEWTVYGNMSLYPLLMEKFLVAPIVAEYLALANRNAGEYAKLAAGLYELVSDSAVNPTLRQRAYNTITWPAGQEPFETVVKARAILSGQN</sequence>
<dbReference type="AlphaFoldDB" id="L8GWP6"/>
<organism evidence="2 3">
    <name type="scientific">Acanthamoeba castellanii (strain ATCC 30010 / Neff)</name>
    <dbReference type="NCBI Taxonomy" id="1257118"/>
    <lineage>
        <taxon>Eukaryota</taxon>
        <taxon>Amoebozoa</taxon>
        <taxon>Discosea</taxon>
        <taxon>Longamoebia</taxon>
        <taxon>Centramoebida</taxon>
        <taxon>Acanthamoebidae</taxon>
        <taxon>Acanthamoeba</taxon>
    </lineage>
</organism>